<dbReference type="PATRIC" id="fig|797516.3.peg.413"/>
<gene>
    <name evidence="2" type="ORF">HMPREF9104_00457</name>
</gene>
<organism evidence="2 3">
    <name type="scientific">Lentilactobacillus kisonensis F0435</name>
    <dbReference type="NCBI Taxonomy" id="797516"/>
    <lineage>
        <taxon>Bacteria</taxon>
        <taxon>Bacillati</taxon>
        <taxon>Bacillota</taxon>
        <taxon>Bacilli</taxon>
        <taxon>Lactobacillales</taxon>
        <taxon>Lactobacillaceae</taxon>
        <taxon>Lentilactobacillus</taxon>
    </lineage>
</organism>
<dbReference type="Gene3D" id="2.30.30.40">
    <property type="entry name" value="SH3 Domains"/>
    <property type="match status" value="1"/>
</dbReference>
<dbReference type="STRING" id="797516.HMPREF9104_00457"/>
<dbReference type="AlphaFoldDB" id="H1LCZ3"/>
<evidence type="ECO:0000313" key="3">
    <source>
        <dbReference type="Proteomes" id="UP000005025"/>
    </source>
</evidence>
<dbReference type="EMBL" id="AGRJ01000046">
    <property type="protein sequence ID" value="EHO53712.1"/>
    <property type="molecule type" value="Genomic_DNA"/>
</dbReference>
<proteinExistence type="predicted"/>
<feature type="chain" id="PRO_5003551526" description="SH3 domain protein" evidence="1">
    <location>
        <begin position="33"/>
        <end position="169"/>
    </location>
</feature>
<evidence type="ECO:0000313" key="2">
    <source>
        <dbReference type="EMBL" id="EHO53712.1"/>
    </source>
</evidence>
<dbReference type="HOGENOM" id="CLU_1576521_0_0_9"/>
<comment type="caution">
    <text evidence="2">The sequence shown here is derived from an EMBL/GenBank/DDBJ whole genome shotgun (WGS) entry which is preliminary data.</text>
</comment>
<dbReference type="Proteomes" id="UP000005025">
    <property type="component" value="Unassembled WGS sequence"/>
</dbReference>
<evidence type="ECO:0008006" key="4">
    <source>
        <dbReference type="Google" id="ProtNLM"/>
    </source>
</evidence>
<evidence type="ECO:0000256" key="1">
    <source>
        <dbReference type="SAM" id="SignalP"/>
    </source>
</evidence>
<reference evidence="2 3" key="1">
    <citation type="submission" date="2011-09" db="EMBL/GenBank/DDBJ databases">
        <authorList>
            <person name="Weinstock G."/>
            <person name="Sodergren E."/>
            <person name="Clifton S."/>
            <person name="Fulton L."/>
            <person name="Fulton B."/>
            <person name="Courtney L."/>
            <person name="Fronick C."/>
            <person name="Harrison M."/>
            <person name="Strong C."/>
            <person name="Farmer C."/>
            <person name="Delahaunty K."/>
            <person name="Markovic C."/>
            <person name="Hall O."/>
            <person name="Minx P."/>
            <person name="Tomlinson C."/>
            <person name="Mitreva M."/>
            <person name="Hou S."/>
            <person name="Chen J."/>
            <person name="Wollam A."/>
            <person name="Pepin K.H."/>
            <person name="Johnson M."/>
            <person name="Bhonagiri V."/>
            <person name="Zhang X."/>
            <person name="Suruliraj S."/>
            <person name="Warren W."/>
            <person name="Chinwalla A."/>
            <person name="Mardis E.R."/>
            <person name="Wilson R.K."/>
        </authorList>
    </citation>
    <scope>NUCLEOTIDE SEQUENCE [LARGE SCALE GENOMIC DNA]</scope>
    <source>
        <strain evidence="2 3">F0435</strain>
    </source>
</reference>
<accession>H1LCZ3</accession>
<keyword evidence="1" id="KW-0732">Signal</keyword>
<name>H1LCZ3_9LACO</name>
<sequence length="169" mass="19346">MRLSKMIKTKKWFVSLAIIISFVSITGVSANAKSVNHHYHVVSSNAFKQGVFSAGYVTGTAGAKIYQQTDYNQYSFALKIGTKVTVNPSTKDFYQIKYKGKQGYVSHYLVSPFNTYHFANGYASNLNPNDKKHIVLKKGTKQSYKVFWQFKSEKNIKIWHYVKGHWVID</sequence>
<protein>
    <recommendedName>
        <fullName evidence="4">SH3 domain protein</fullName>
    </recommendedName>
</protein>
<feature type="signal peptide" evidence="1">
    <location>
        <begin position="1"/>
        <end position="32"/>
    </location>
</feature>